<reference evidence="1" key="1">
    <citation type="submission" date="2020-10" db="EMBL/GenBank/DDBJ databases">
        <authorList>
            <person name="Gilroy R."/>
        </authorList>
    </citation>
    <scope>NUCLEOTIDE SEQUENCE</scope>
    <source>
        <strain evidence="1">ChiHcec3-6078</strain>
    </source>
</reference>
<organism evidence="1 2">
    <name type="scientific">Candidatus Allocopromorpha excrementigallinarum</name>
    <dbReference type="NCBI Taxonomy" id="2840742"/>
    <lineage>
        <taxon>Bacteria</taxon>
        <taxon>Bacillati</taxon>
        <taxon>Bacillota</taxon>
        <taxon>Clostridia</taxon>
        <taxon>Eubacteriales</taxon>
        <taxon>Eubacteriaceae</taxon>
        <taxon>Eubacteriaceae incertae sedis</taxon>
        <taxon>Candidatus Allocopromorpha</taxon>
    </lineage>
</organism>
<proteinExistence type="predicted"/>
<comment type="caution">
    <text evidence="1">The sequence shown here is derived from an EMBL/GenBank/DDBJ whole genome shotgun (WGS) entry which is preliminary data.</text>
</comment>
<accession>A0A9D1I0I5</accession>
<dbReference type="InterPro" id="IPR028979">
    <property type="entry name" value="Ser_kin/Pase_Hpr-like_N_sf"/>
</dbReference>
<evidence type="ECO:0000313" key="2">
    <source>
        <dbReference type="Proteomes" id="UP000824090"/>
    </source>
</evidence>
<name>A0A9D1I0I5_9FIRM</name>
<sequence length="111" mass="12001">MKVKEIAETMKMDMTASAGADKEVKGVYAGDLLSRAMSGCQPSEAWVTVLTHPNILTVAELNGAACVIVSDGVSVNAATVEKALEKDIPILSSSMKTYEICWRLHEIMDRK</sequence>
<dbReference type="Gene3D" id="3.40.1390.20">
    <property type="entry name" value="HprK N-terminal domain-like"/>
    <property type="match status" value="1"/>
</dbReference>
<dbReference type="EMBL" id="DVMP01000108">
    <property type="protein sequence ID" value="HIU26008.1"/>
    <property type="molecule type" value="Genomic_DNA"/>
</dbReference>
<dbReference type="SUPFAM" id="SSF75138">
    <property type="entry name" value="HprK N-terminal domain-like"/>
    <property type="match status" value="1"/>
</dbReference>
<gene>
    <name evidence="1" type="ORF">IAC50_05890</name>
</gene>
<protein>
    <submittedName>
        <fullName evidence="1">AraC family transcriptional regulator</fullName>
    </submittedName>
</protein>
<evidence type="ECO:0000313" key="1">
    <source>
        <dbReference type="EMBL" id="HIU26008.1"/>
    </source>
</evidence>
<dbReference type="AlphaFoldDB" id="A0A9D1I0I5"/>
<reference evidence="1" key="2">
    <citation type="journal article" date="2021" name="PeerJ">
        <title>Extensive microbial diversity within the chicken gut microbiome revealed by metagenomics and culture.</title>
        <authorList>
            <person name="Gilroy R."/>
            <person name="Ravi A."/>
            <person name="Getino M."/>
            <person name="Pursley I."/>
            <person name="Horton D.L."/>
            <person name="Alikhan N.F."/>
            <person name="Baker D."/>
            <person name="Gharbi K."/>
            <person name="Hall N."/>
            <person name="Watson M."/>
            <person name="Adriaenssens E.M."/>
            <person name="Foster-Nyarko E."/>
            <person name="Jarju S."/>
            <person name="Secka A."/>
            <person name="Antonio M."/>
            <person name="Oren A."/>
            <person name="Chaudhuri R.R."/>
            <person name="La Ragione R."/>
            <person name="Hildebrand F."/>
            <person name="Pallen M.J."/>
        </authorList>
    </citation>
    <scope>NUCLEOTIDE SEQUENCE</scope>
    <source>
        <strain evidence="1">ChiHcec3-6078</strain>
    </source>
</reference>
<dbReference type="Proteomes" id="UP000824090">
    <property type="component" value="Unassembled WGS sequence"/>
</dbReference>